<accession>A0ABP8E4Y7</accession>
<evidence type="ECO:0000313" key="1">
    <source>
        <dbReference type="EMBL" id="GAA4267308.1"/>
    </source>
</evidence>
<gene>
    <name evidence="1" type="ORF">GCM10022256_29200</name>
</gene>
<keyword evidence="2" id="KW-1185">Reference proteome</keyword>
<proteinExistence type="predicted"/>
<comment type="caution">
    <text evidence="1">The sequence shown here is derived from an EMBL/GenBank/DDBJ whole genome shotgun (WGS) entry which is preliminary data.</text>
</comment>
<evidence type="ECO:0008006" key="3">
    <source>
        <dbReference type="Google" id="ProtNLM"/>
    </source>
</evidence>
<evidence type="ECO:0000313" key="2">
    <source>
        <dbReference type="Proteomes" id="UP001501594"/>
    </source>
</evidence>
<name>A0ABP8E4Y7_9MICO</name>
<dbReference type="InterPro" id="IPR029044">
    <property type="entry name" value="Nucleotide-diphossugar_trans"/>
</dbReference>
<dbReference type="SUPFAM" id="SSF53448">
    <property type="entry name" value="Nucleotide-diphospho-sugar transferases"/>
    <property type="match status" value="1"/>
</dbReference>
<dbReference type="Proteomes" id="UP001501594">
    <property type="component" value="Unassembled WGS sequence"/>
</dbReference>
<protein>
    <recommendedName>
        <fullName evidence="3">Glycosyl transferase family 2</fullName>
    </recommendedName>
</protein>
<dbReference type="EMBL" id="BAABAU010000004">
    <property type="protein sequence ID" value="GAA4267308.1"/>
    <property type="molecule type" value="Genomic_DNA"/>
</dbReference>
<organism evidence="1 2">
    <name type="scientific">Frondihabitans peucedani</name>
    <dbReference type="NCBI Taxonomy" id="598626"/>
    <lineage>
        <taxon>Bacteria</taxon>
        <taxon>Bacillati</taxon>
        <taxon>Actinomycetota</taxon>
        <taxon>Actinomycetes</taxon>
        <taxon>Micrococcales</taxon>
        <taxon>Microbacteriaceae</taxon>
        <taxon>Frondihabitans</taxon>
    </lineage>
</organism>
<sequence length="302" mass="33195">MPLPEKTTILQTLDAPRDRFAGLRSLALMLRFALLGWFGRRPLVDPEGPVVSLTSYGARIRFVHLAIESIGRGSLRPSRLLLWLDDRDVVRRPPRSLRRLQRRGLEILLCDDFGPYKKSFPFALTSTHHVAPLVTADDDWLVPAGWLETLVDTATRHPDTVLAHRAHEIRVEEGRIAPYATWTRADSPTVSFRHFGTGCMGQLLPPAVLDALRDEGVRFQTFAPHADDVWIHRLAVSAGSGVRPVGLLLDDDFAPIRGAGRFGGAGLFEENVAGGRNDRQIAAACTSSELAAILAAPPVLSL</sequence>
<dbReference type="RefSeq" id="WP_344797488.1">
    <property type="nucleotide sequence ID" value="NZ_BAABAU010000004.1"/>
</dbReference>
<reference evidence="2" key="1">
    <citation type="journal article" date="2019" name="Int. J. Syst. Evol. Microbiol.">
        <title>The Global Catalogue of Microorganisms (GCM) 10K type strain sequencing project: providing services to taxonomists for standard genome sequencing and annotation.</title>
        <authorList>
            <consortium name="The Broad Institute Genomics Platform"/>
            <consortium name="The Broad Institute Genome Sequencing Center for Infectious Disease"/>
            <person name="Wu L."/>
            <person name="Ma J."/>
        </authorList>
    </citation>
    <scope>NUCLEOTIDE SEQUENCE [LARGE SCALE GENOMIC DNA]</scope>
    <source>
        <strain evidence="2">JCM 17442</strain>
    </source>
</reference>